<evidence type="ECO:0000313" key="1">
    <source>
        <dbReference type="EMBL" id="WGT47591.1"/>
    </source>
</evidence>
<protein>
    <submittedName>
        <fullName evidence="1">2'-5' RNA ligase family protein</fullName>
    </submittedName>
</protein>
<keyword evidence="2" id="KW-1185">Reference proteome</keyword>
<dbReference type="InterPro" id="IPR009097">
    <property type="entry name" value="Cyclic_Pdiesterase"/>
</dbReference>
<organism evidence="1 2">
    <name type="scientific">Tessaracoccus lacteus</name>
    <dbReference type="NCBI Taxonomy" id="3041766"/>
    <lineage>
        <taxon>Bacteria</taxon>
        <taxon>Bacillati</taxon>
        <taxon>Actinomycetota</taxon>
        <taxon>Actinomycetes</taxon>
        <taxon>Propionibacteriales</taxon>
        <taxon>Propionibacteriaceae</taxon>
        <taxon>Tessaracoccus</taxon>
    </lineage>
</organism>
<dbReference type="SUPFAM" id="SSF55144">
    <property type="entry name" value="LigT-like"/>
    <property type="match status" value="1"/>
</dbReference>
<reference evidence="1 2" key="1">
    <citation type="journal article" date="2008" name="Int. J. Syst. Evol. Microbiol.">
        <title>Tessaracoccus flavescens sp. nov., isolated from marine sediment.</title>
        <authorList>
            <person name="Lee D.W."/>
            <person name="Lee S.D."/>
        </authorList>
    </citation>
    <scope>NUCLEOTIDE SEQUENCE [LARGE SCALE GENOMIC DNA]</scope>
    <source>
        <strain evidence="1 2">T21</strain>
    </source>
</reference>
<keyword evidence="1" id="KW-0436">Ligase</keyword>
<dbReference type="RefSeq" id="WP_281145305.1">
    <property type="nucleotide sequence ID" value="NZ_CP123967.1"/>
</dbReference>
<accession>A0ABY8PZ01</accession>
<dbReference type="Proteomes" id="UP001244136">
    <property type="component" value="Chromosome"/>
</dbReference>
<dbReference type="GO" id="GO:0016874">
    <property type="term" value="F:ligase activity"/>
    <property type="evidence" value="ECO:0007669"/>
    <property type="project" value="UniProtKB-KW"/>
</dbReference>
<sequence>MDWHGGCRHALVWVADVDTPEVREAVAAMRDRLGHLLLPRYDRQPHVTVAFGGLAPVAGATPTGVLYPPDLADLHAARVRDLGVAPFTVRISGWDTFTTTPYLAVEAPQLAVLHEALIRERPRTADFAPTYVTHVTTGHYAVSVPVEDVRRRLEGFQFPDLEVPVGHLTLASYETHDIAGRLSVARIVELVETP</sequence>
<name>A0ABY8PZ01_9ACTN</name>
<dbReference type="EMBL" id="CP123967">
    <property type="protein sequence ID" value="WGT47591.1"/>
    <property type="molecule type" value="Genomic_DNA"/>
</dbReference>
<dbReference type="Pfam" id="PF13563">
    <property type="entry name" value="2_5_RNA_ligase2"/>
    <property type="match status" value="1"/>
</dbReference>
<proteinExistence type="predicted"/>
<evidence type="ECO:0000313" key="2">
    <source>
        <dbReference type="Proteomes" id="UP001244136"/>
    </source>
</evidence>
<gene>
    <name evidence="1" type="ORF">QH948_02050</name>
</gene>
<dbReference type="Gene3D" id="3.90.1140.10">
    <property type="entry name" value="Cyclic phosphodiesterase"/>
    <property type="match status" value="1"/>
</dbReference>